<keyword evidence="6" id="KW-1185">Reference proteome</keyword>
<evidence type="ECO:0000256" key="1">
    <source>
        <dbReference type="ARBA" id="ARBA00004123"/>
    </source>
</evidence>
<dbReference type="PANTHER" id="PTHR37534:SF46">
    <property type="entry name" value="ZN(II)2CYS6 TRANSCRIPTION FACTOR (EUROFUNG)"/>
    <property type="match status" value="1"/>
</dbReference>
<feature type="compositionally biased region" description="Low complexity" evidence="3">
    <location>
        <begin position="198"/>
        <end position="235"/>
    </location>
</feature>
<feature type="region of interest" description="Disordered" evidence="3">
    <location>
        <begin position="112"/>
        <end position="151"/>
    </location>
</feature>
<dbReference type="STRING" id="1173061.A0A0J9XB31"/>
<feature type="compositionally biased region" description="Low complexity" evidence="3">
    <location>
        <begin position="1"/>
        <end position="15"/>
    </location>
</feature>
<reference evidence="5" key="1">
    <citation type="submission" date="2014-03" db="EMBL/GenBank/DDBJ databases">
        <authorList>
            <person name="Casaregola S."/>
        </authorList>
    </citation>
    <scope>NUCLEOTIDE SEQUENCE [LARGE SCALE GENOMIC DNA]</scope>
    <source>
        <strain evidence="5">CLIB 918</strain>
    </source>
</reference>
<feature type="region of interest" description="Disordered" evidence="3">
    <location>
        <begin position="72"/>
        <end position="91"/>
    </location>
</feature>
<comment type="caution">
    <text evidence="5">The sequence shown here is derived from an EMBL/GenBank/DDBJ whole genome shotgun (WGS) entry which is preliminary data.</text>
</comment>
<proteinExistence type="predicted"/>
<dbReference type="Pfam" id="PF11951">
    <property type="entry name" value="Fungal_trans_2"/>
    <property type="match status" value="1"/>
</dbReference>
<name>A0A0J9XB31_GEOCN</name>
<dbReference type="GO" id="GO:0005634">
    <property type="term" value="C:nucleus"/>
    <property type="evidence" value="ECO:0007669"/>
    <property type="project" value="UniProtKB-SubCell"/>
</dbReference>
<feature type="domain" description="Zn(2)-C6 fungal-type" evidence="4">
    <location>
        <begin position="30"/>
        <end position="58"/>
    </location>
</feature>
<accession>A0A0J9XB31</accession>
<dbReference type="Proteomes" id="UP000242525">
    <property type="component" value="Unassembled WGS sequence"/>
</dbReference>
<evidence type="ECO:0000313" key="5">
    <source>
        <dbReference type="EMBL" id="CDO54401.1"/>
    </source>
</evidence>
<dbReference type="Pfam" id="PF00172">
    <property type="entry name" value="Zn_clus"/>
    <property type="match status" value="1"/>
</dbReference>
<dbReference type="GO" id="GO:0008270">
    <property type="term" value="F:zinc ion binding"/>
    <property type="evidence" value="ECO:0007669"/>
    <property type="project" value="InterPro"/>
</dbReference>
<evidence type="ECO:0000259" key="4">
    <source>
        <dbReference type="PROSITE" id="PS50048"/>
    </source>
</evidence>
<gene>
    <name evidence="5" type="ORF">BN980_GECA07s04080g</name>
</gene>
<sequence length="689" mass="78072">MKKTSTSKPSGSTPPLAGKEKKKISRLRTGCWTCRRRGYKCDEGKPHCYNCTRLNLACEGYGIRLKWQVEGSNRHSNKGKSKDSNPMSPATITAPLIPQYSFYVHQPPGLTSVFDPNQKNPSYQASVSSASLSSSPPWSNSNTTNSNLQINQYHPSTNHFQQISPINYEPSVPASLPPTGSTPYSQQSNHLPQLASNSYGYPQQHQQQEQHSLSSQQYQSQNYSYGNSSQLSSSSAHNLGPLAPLPTNAAQGYSFTLEPPMAATLAPLSSNSNVLSSPPQHPAYTLENAQVLKTCLDHFRMHKESRIPVLLPDKDFLQIIEEYIPLHEPLAYAVASLAARSLSTNYTQISVDFKIKALNLLRHDLVQNGVSEYSIACMLVLGNIEMNEQRIDAWLQHLEGACKGVSEILASNNVFERPENYRNFVVLLDAVAYQDIVSGISRGLRPQLHRLYHDKWRKLKVTDNYYNAIRPLISTISDIIVLCAELHEKYPTVTVNSKVEPPQQIILDPIPYNTPIPLYHPVDKRYLDKDQRHRFNKLFDRINSIESPNNVPESIQKMVSLCKYTLLLFYSLKLDSEEYGHKLSSKLREYRKHAIDCYNSLETSSTVAVSQTLVLWMVGITTETKEDQTLIMEKISVLYNKLPRLSLYNVTSYLNQLWKMREDQVNYGRYTIRDIMTILTERTGYQITL</sequence>
<comment type="subcellular location">
    <subcellularLocation>
        <location evidence="1">Nucleus</location>
    </subcellularLocation>
</comment>
<evidence type="ECO:0000256" key="3">
    <source>
        <dbReference type="SAM" id="MobiDB-lite"/>
    </source>
</evidence>
<dbReference type="OrthoDB" id="4096904at2759"/>
<dbReference type="AlphaFoldDB" id="A0A0J9XB31"/>
<keyword evidence="2" id="KW-0539">Nucleus</keyword>
<dbReference type="SMART" id="SM00066">
    <property type="entry name" value="GAL4"/>
    <property type="match status" value="1"/>
</dbReference>
<dbReference type="InterPro" id="IPR036864">
    <property type="entry name" value="Zn2-C6_fun-type_DNA-bd_sf"/>
</dbReference>
<organism evidence="5 6">
    <name type="scientific">Geotrichum candidum</name>
    <name type="common">Oospora lactis</name>
    <name type="synonym">Dipodascus geotrichum</name>
    <dbReference type="NCBI Taxonomy" id="1173061"/>
    <lineage>
        <taxon>Eukaryota</taxon>
        <taxon>Fungi</taxon>
        <taxon>Dikarya</taxon>
        <taxon>Ascomycota</taxon>
        <taxon>Saccharomycotina</taxon>
        <taxon>Dipodascomycetes</taxon>
        <taxon>Dipodascales</taxon>
        <taxon>Dipodascaceae</taxon>
        <taxon>Geotrichum</taxon>
    </lineage>
</organism>
<dbReference type="InterPro" id="IPR001138">
    <property type="entry name" value="Zn2Cys6_DnaBD"/>
</dbReference>
<dbReference type="InterPro" id="IPR021858">
    <property type="entry name" value="Fun_TF"/>
</dbReference>
<dbReference type="GO" id="GO:0000981">
    <property type="term" value="F:DNA-binding transcription factor activity, RNA polymerase II-specific"/>
    <property type="evidence" value="ECO:0007669"/>
    <property type="project" value="InterPro"/>
</dbReference>
<feature type="compositionally biased region" description="Low complexity" evidence="3">
    <location>
        <begin position="120"/>
        <end position="149"/>
    </location>
</feature>
<dbReference type="PROSITE" id="PS50048">
    <property type="entry name" value="ZN2_CY6_FUNGAL_2"/>
    <property type="match status" value="1"/>
</dbReference>
<evidence type="ECO:0000313" key="6">
    <source>
        <dbReference type="Proteomes" id="UP000242525"/>
    </source>
</evidence>
<feature type="region of interest" description="Disordered" evidence="3">
    <location>
        <begin position="1"/>
        <end position="22"/>
    </location>
</feature>
<evidence type="ECO:0000256" key="2">
    <source>
        <dbReference type="ARBA" id="ARBA00023242"/>
    </source>
</evidence>
<feature type="compositionally biased region" description="Polar residues" evidence="3">
    <location>
        <begin position="178"/>
        <end position="197"/>
    </location>
</feature>
<dbReference type="PANTHER" id="PTHR37534">
    <property type="entry name" value="TRANSCRIPTIONAL ACTIVATOR PROTEIN UGA3"/>
    <property type="match status" value="1"/>
</dbReference>
<feature type="region of interest" description="Disordered" evidence="3">
    <location>
        <begin position="167"/>
        <end position="243"/>
    </location>
</feature>
<dbReference type="EMBL" id="CCBN010000007">
    <property type="protein sequence ID" value="CDO54401.1"/>
    <property type="molecule type" value="Genomic_DNA"/>
</dbReference>
<dbReference type="Gene3D" id="4.10.240.10">
    <property type="entry name" value="Zn(2)-C6 fungal-type DNA-binding domain"/>
    <property type="match status" value="1"/>
</dbReference>
<protein>
    <recommendedName>
        <fullName evidence="4">Zn(2)-C6 fungal-type domain-containing protein</fullName>
    </recommendedName>
</protein>
<dbReference type="CDD" id="cd00067">
    <property type="entry name" value="GAL4"/>
    <property type="match status" value="1"/>
</dbReference>
<dbReference type="SUPFAM" id="SSF57701">
    <property type="entry name" value="Zn2/Cys6 DNA-binding domain"/>
    <property type="match status" value="1"/>
</dbReference>